<dbReference type="EMBL" id="JAIQCV010000002">
    <property type="protein sequence ID" value="KAH1121341.1"/>
    <property type="molecule type" value="Genomic_DNA"/>
</dbReference>
<protein>
    <recommendedName>
        <fullName evidence="1">RNase H type-1 domain-containing protein</fullName>
    </recommendedName>
</protein>
<name>A0A9D4AIE0_9ROSI</name>
<accession>A0A9D4AIE0</accession>
<dbReference type="SUPFAM" id="SSF53098">
    <property type="entry name" value="Ribonuclease H-like"/>
    <property type="match status" value="1"/>
</dbReference>
<dbReference type="Pfam" id="PF13456">
    <property type="entry name" value="RVT_3"/>
    <property type="match status" value="1"/>
</dbReference>
<evidence type="ECO:0000313" key="2">
    <source>
        <dbReference type="EMBL" id="KAH1121341.1"/>
    </source>
</evidence>
<dbReference type="Gene3D" id="3.30.420.10">
    <property type="entry name" value="Ribonuclease H-like superfamily/Ribonuclease H"/>
    <property type="match status" value="1"/>
</dbReference>
<dbReference type="InterPro" id="IPR052929">
    <property type="entry name" value="RNase_H-like_EbsB-rel"/>
</dbReference>
<keyword evidence="3" id="KW-1185">Reference proteome</keyword>
<feature type="domain" description="RNase H type-1" evidence="1">
    <location>
        <begin position="18"/>
        <end position="78"/>
    </location>
</feature>
<dbReference type="PANTHER" id="PTHR47074">
    <property type="entry name" value="BNAC02G40300D PROTEIN"/>
    <property type="match status" value="1"/>
</dbReference>
<reference evidence="2 3" key="1">
    <citation type="journal article" date="2021" name="Plant Biotechnol. J.">
        <title>Multi-omics assisted identification of the key and species-specific regulatory components of drought-tolerant mechanisms in Gossypium stocksii.</title>
        <authorList>
            <person name="Yu D."/>
            <person name="Ke L."/>
            <person name="Zhang D."/>
            <person name="Wu Y."/>
            <person name="Sun Y."/>
            <person name="Mei J."/>
            <person name="Sun J."/>
            <person name="Sun Y."/>
        </authorList>
    </citation>
    <scope>NUCLEOTIDE SEQUENCE [LARGE SCALE GENOMIC DNA]</scope>
    <source>
        <strain evidence="3">cv. E1</strain>
        <tissue evidence="2">Leaf</tissue>
    </source>
</reference>
<dbReference type="InterPro" id="IPR002156">
    <property type="entry name" value="RNaseH_domain"/>
</dbReference>
<dbReference type="InterPro" id="IPR012337">
    <property type="entry name" value="RNaseH-like_sf"/>
</dbReference>
<dbReference type="AlphaFoldDB" id="A0A9D4AIE0"/>
<dbReference type="InterPro" id="IPR036397">
    <property type="entry name" value="RNaseH_sf"/>
</dbReference>
<proteinExistence type="predicted"/>
<organism evidence="2 3">
    <name type="scientific">Gossypium stocksii</name>
    <dbReference type="NCBI Taxonomy" id="47602"/>
    <lineage>
        <taxon>Eukaryota</taxon>
        <taxon>Viridiplantae</taxon>
        <taxon>Streptophyta</taxon>
        <taxon>Embryophyta</taxon>
        <taxon>Tracheophyta</taxon>
        <taxon>Spermatophyta</taxon>
        <taxon>Magnoliopsida</taxon>
        <taxon>eudicotyledons</taxon>
        <taxon>Gunneridae</taxon>
        <taxon>Pentapetalae</taxon>
        <taxon>rosids</taxon>
        <taxon>malvids</taxon>
        <taxon>Malvales</taxon>
        <taxon>Malvaceae</taxon>
        <taxon>Malvoideae</taxon>
        <taxon>Gossypium</taxon>
    </lineage>
</organism>
<comment type="caution">
    <text evidence="2">The sequence shown here is derived from an EMBL/GenBank/DDBJ whole genome shotgun (WGS) entry which is preliminary data.</text>
</comment>
<dbReference type="GO" id="GO:0003676">
    <property type="term" value="F:nucleic acid binding"/>
    <property type="evidence" value="ECO:0007669"/>
    <property type="project" value="InterPro"/>
</dbReference>
<evidence type="ECO:0000259" key="1">
    <source>
        <dbReference type="Pfam" id="PF13456"/>
    </source>
</evidence>
<sequence length="125" mass="14588">MVRNREWRHPPEEFVKINFDGAYNERQQQAASGIVIRDKEGRVLFSCSKLHYEISSAFTAEALACREAVRVGVEKGFVHTLRSANGLAHLIATETLRRREEIYLEMAVPEYAEERSRWDWKHEPD</sequence>
<dbReference type="CDD" id="cd06222">
    <property type="entry name" value="RNase_H_like"/>
    <property type="match status" value="1"/>
</dbReference>
<evidence type="ECO:0000313" key="3">
    <source>
        <dbReference type="Proteomes" id="UP000828251"/>
    </source>
</evidence>
<dbReference type="InterPro" id="IPR044730">
    <property type="entry name" value="RNase_H-like_dom_plant"/>
</dbReference>
<dbReference type="GO" id="GO:0004523">
    <property type="term" value="F:RNA-DNA hybrid ribonuclease activity"/>
    <property type="evidence" value="ECO:0007669"/>
    <property type="project" value="InterPro"/>
</dbReference>
<dbReference type="PANTHER" id="PTHR47074:SF61">
    <property type="entry name" value="RNASE H TYPE-1 DOMAIN-CONTAINING PROTEIN"/>
    <property type="match status" value="1"/>
</dbReference>
<dbReference type="OrthoDB" id="1002691at2759"/>
<gene>
    <name evidence="2" type="ORF">J1N35_004501</name>
</gene>
<dbReference type="Proteomes" id="UP000828251">
    <property type="component" value="Unassembled WGS sequence"/>
</dbReference>